<reference evidence="5 6" key="1">
    <citation type="submission" date="2021-12" db="EMBL/GenBank/DDBJ databases">
        <title>Identification and characterization of A. suis stains in western Canada.</title>
        <authorList>
            <person name="Kulathunga D.G.R.S."/>
            <person name="De Oliveira Costa M."/>
        </authorList>
    </citation>
    <scope>NUCLEOTIDE SEQUENCE [LARGE SCALE GENOMIC DNA]</scope>
    <source>
        <strain evidence="5 6">18_292</strain>
    </source>
</reference>
<organism evidence="5 6">
    <name type="scientific">Actinobacillus suis</name>
    <dbReference type="NCBI Taxonomy" id="716"/>
    <lineage>
        <taxon>Bacteria</taxon>
        <taxon>Pseudomonadati</taxon>
        <taxon>Pseudomonadota</taxon>
        <taxon>Gammaproteobacteria</taxon>
        <taxon>Pasteurellales</taxon>
        <taxon>Pasteurellaceae</taxon>
        <taxon>Actinobacillus</taxon>
    </lineage>
</organism>
<name>A0ABT1WU56_ACTSU</name>
<proteinExistence type="inferred from homology"/>
<evidence type="ECO:0000256" key="1">
    <source>
        <dbReference type="ARBA" id="ARBA00008520"/>
    </source>
</evidence>
<dbReference type="GeneID" id="34290834"/>
<comment type="caution">
    <text evidence="5">The sequence shown here is derived from an EMBL/GenBank/DDBJ whole genome shotgun (WGS) entry which is preliminary data.</text>
</comment>
<evidence type="ECO:0000256" key="4">
    <source>
        <dbReference type="SAM" id="SignalP"/>
    </source>
</evidence>
<comment type="similarity">
    <text evidence="1">Belongs to the bacterial solute-binding protein 1 family.</text>
</comment>
<dbReference type="Pfam" id="PF13343">
    <property type="entry name" value="SBP_bac_6"/>
    <property type="match status" value="1"/>
</dbReference>
<sequence length="410" mass="46966">MRKFISYFGSLLGLLLTLQVQAKSLVIATSFSPETMNYIQNEWKEIYPEQHIRLINRTVSSLERLLTQPNIENVDLVLSSSPFLFQQLQQQQVLLSLPDHLQQHDKWVPLQLRQTTTAVAFSGYGIFYNKKLLKERNLSIPTDWNSLLHPDYFNSVLMSSPSRSGSNHIMLEMLLQQRGWNEGWTDFLTLSRNFSLISSRSFNVADKVKAGLAVAGMSIDTYALNQSAHSDVGFVYFPHSIASPTFVAIHRSSEHVEDAMAFIAFLLSERGQKMVAARNFAKYPLNSLDAQDSLYMEQQKLLNEPLLDYDRLLAREYLVKKLFDVAITFRLAQLKEAWHALNEKEKKIGKKLTALRAELTAMPLSEAQANDKNFLAQLKNNRTFALAQERKWAEFFQGQINKVLLAIEEQ</sequence>
<dbReference type="PANTHER" id="PTHR30006:SF25">
    <property type="entry name" value="PHOSPHOGLYCERATE TRANSPORT REGULATORY PROTEIN PGTC"/>
    <property type="match status" value="1"/>
</dbReference>
<dbReference type="SUPFAM" id="SSF53850">
    <property type="entry name" value="Periplasmic binding protein-like II"/>
    <property type="match status" value="1"/>
</dbReference>
<feature type="chain" id="PRO_5045248723" evidence="4">
    <location>
        <begin position="23"/>
        <end position="410"/>
    </location>
</feature>
<evidence type="ECO:0000313" key="5">
    <source>
        <dbReference type="EMBL" id="MCQ9629603.1"/>
    </source>
</evidence>
<dbReference type="EMBL" id="JAJUPA010000003">
    <property type="protein sequence ID" value="MCQ9629603.1"/>
    <property type="molecule type" value="Genomic_DNA"/>
</dbReference>
<dbReference type="Gene3D" id="3.40.190.10">
    <property type="entry name" value="Periplasmic binding protein-like II"/>
    <property type="match status" value="2"/>
</dbReference>
<dbReference type="InterPro" id="IPR006061">
    <property type="entry name" value="SBP_1_CS"/>
</dbReference>
<evidence type="ECO:0000256" key="3">
    <source>
        <dbReference type="ARBA" id="ARBA00022729"/>
    </source>
</evidence>
<keyword evidence="6" id="KW-1185">Reference proteome</keyword>
<dbReference type="PROSITE" id="PS01037">
    <property type="entry name" value="SBP_BACTERIAL_1"/>
    <property type="match status" value="1"/>
</dbReference>
<dbReference type="RefSeq" id="WP_014991887.1">
    <property type="nucleotide sequence ID" value="NZ_JAJUOY010000002.1"/>
</dbReference>
<evidence type="ECO:0000313" key="6">
    <source>
        <dbReference type="Proteomes" id="UP001206331"/>
    </source>
</evidence>
<feature type="signal peptide" evidence="4">
    <location>
        <begin position="1"/>
        <end position="22"/>
    </location>
</feature>
<keyword evidence="3 4" id="KW-0732">Signal</keyword>
<evidence type="ECO:0000256" key="2">
    <source>
        <dbReference type="ARBA" id="ARBA00022448"/>
    </source>
</evidence>
<keyword evidence="2" id="KW-0813">Transport</keyword>
<dbReference type="Proteomes" id="UP001206331">
    <property type="component" value="Unassembled WGS sequence"/>
</dbReference>
<protein>
    <submittedName>
        <fullName evidence="5">ABC transporter substrate-binding protein</fullName>
    </submittedName>
</protein>
<gene>
    <name evidence="5" type="ORF">LZL92_04820</name>
</gene>
<accession>A0ABT1WU56</accession>
<dbReference type="PANTHER" id="PTHR30006">
    <property type="entry name" value="THIAMINE-BINDING PERIPLASMIC PROTEIN-RELATED"/>
    <property type="match status" value="1"/>
</dbReference>